<proteinExistence type="predicted"/>
<gene>
    <name evidence="2" type="ORF">DXN05_17245</name>
</gene>
<keyword evidence="3" id="KW-1185">Reference proteome</keyword>
<evidence type="ECO:0000313" key="3">
    <source>
        <dbReference type="Proteomes" id="UP000261284"/>
    </source>
</evidence>
<feature type="compositionally biased region" description="Low complexity" evidence="1">
    <location>
        <begin position="241"/>
        <end position="253"/>
    </location>
</feature>
<dbReference type="Gene3D" id="2.170.130.10">
    <property type="entry name" value="TonB-dependent receptor, plug domain"/>
    <property type="match status" value="1"/>
</dbReference>
<organism evidence="2 3">
    <name type="scientific">Deminuibacter soli</name>
    <dbReference type="NCBI Taxonomy" id="2291815"/>
    <lineage>
        <taxon>Bacteria</taxon>
        <taxon>Pseudomonadati</taxon>
        <taxon>Bacteroidota</taxon>
        <taxon>Chitinophagia</taxon>
        <taxon>Chitinophagales</taxon>
        <taxon>Chitinophagaceae</taxon>
        <taxon>Deminuibacter</taxon>
    </lineage>
</organism>
<evidence type="ECO:0000313" key="2">
    <source>
        <dbReference type="EMBL" id="RFM27202.1"/>
    </source>
</evidence>
<accession>A0A3E1NH43</accession>
<sequence>MHKLVEFPLIYTRFNVFSILPIKRRFMYFPLTHPCNSYLKRLLLLSALLSVTGLFAFGFTPRHVFSYDTANGSDTLAPAGSKKSKNKNKANETTTRAYVVNIASYDTGVFKGVTKLITVSGKNATIKVDTTARAAEVLTAINAPVYVLDGKVISDKEMQQVNPADIAKVTVLSGTEAAAYGGPNAIAITTRKATAEATAKAAPVEVQVKTEDTPAATDTTKNNKVASGYADDKIIMANTAAADKPAKSAADSNTATTKPRPRARQSKPRSSATTASGYVIPDSKP</sequence>
<comment type="caution">
    <text evidence="2">The sequence shown here is derived from an EMBL/GenBank/DDBJ whole genome shotgun (WGS) entry which is preliminary data.</text>
</comment>
<protein>
    <recommendedName>
        <fullName evidence="4">TonB-dependent receptor plug domain-containing protein</fullName>
    </recommendedName>
</protein>
<reference evidence="2 3" key="1">
    <citation type="submission" date="2018-08" db="EMBL/GenBank/DDBJ databases">
        <title>Chitinophagaceae sp. K23C18032701, a novel bacterium isolated from forest soil.</title>
        <authorList>
            <person name="Wang C."/>
        </authorList>
    </citation>
    <scope>NUCLEOTIDE SEQUENCE [LARGE SCALE GENOMIC DNA]</scope>
    <source>
        <strain evidence="2 3">K23C18032701</strain>
    </source>
</reference>
<dbReference type="InterPro" id="IPR037066">
    <property type="entry name" value="Plug_dom_sf"/>
</dbReference>
<evidence type="ECO:0000256" key="1">
    <source>
        <dbReference type="SAM" id="MobiDB-lite"/>
    </source>
</evidence>
<dbReference type="AlphaFoldDB" id="A0A3E1NH43"/>
<dbReference type="Proteomes" id="UP000261284">
    <property type="component" value="Unassembled WGS sequence"/>
</dbReference>
<dbReference type="EMBL" id="QTJU01000006">
    <property type="protein sequence ID" value="RFM27202.1"/>
    <property type="molecule type" value="Genomic_DNA"/>
</dbReference>
<evidence type="ECO:0008006" key="4">
    <source>
        <dbReference type="Google" id="ProtNLM"/>
    </source>
</evidence>
<name>A0A3E1NH43_9BACT</name>
<feature type="region of interest" description="Disordered" evidence="1">
    <location>
        <begin position="241"/>
        <end position="285"/>
    </location>
</feature>